<evidence type="ECO:0000313" key="4">
    <source>
        <dbReference type="Proteomes" id="UP000039660"/>
    </source>
</evidence>
<feature type="region of interest" description="Disordered" evidence="1">
    <location>
        <begin position="164"/>
        <end position="206"/>
    </location>
</feature>
<protein>
    <submittedName>
        <fullName evidence="2">Putative nutrient deprivation-induced protein</fullName>
    </submittedName>
</protein>
<feature type="region of interest" description="Disordered" evidence="1">
    <location>
        <begin position="1"/>
        <end position="45"/>
    </location>
</feature>
<reference evidence="4 5" key="1">
    <citation type="submission" date="2014-08" db="EMBL/GenBank/DDBJ databases">
        <authorList>
            <person name="Chen Y.-H."/>
        </authorList>
    </citation>
    <scope>NUCLEOTIDE SEQUENCE [LARGE SCALE GENOMIC DNA]</scope>
</reference>
<feature type="compositionally biased region" description="Gly residues" evidence="1">
    <location>
        <begin position="1"/>
        <end position="10"/>
    </location>
</feature>
<gene>
    <name evidence="2" type="ORF">NGAL_HAMBI1145_59100</name>
    <name evidence="3" type="ORF">NGAL_HAMBI1189_12490</name>
</gene>
<feature type="compositionally biased region" description="Polar residues" evidence="1">
    <location>
        <begin position="189"/>
        <end position="206"/>
    </location>
</feature>
<dbReference type="OrthoDB" id="7889162at2"/>
<dbReference type="Proteomes" id="UP000039660">
    <property type="component" value="Unassembled WGS sequence"/>
</dbReference>
<accession>A0A0T7G2I7</accession>
<dbReference type="EMBL" id="CCRK01000002">
    <property type="protein sequence ID" value="CDZ46126.1"/>
    <property type="molecule type" value="Genomic_DNA"/>
</dbReference>
<dbReference type="EMBL" id="CCRH01000033">
    <property type="protein sequence ID" value="CDZ41469.1"/>
    <property type="molecule type" value="Genomic_DNA"/>
</dbReference>
<dbReference type="Proteomes" id="UP000046176">
    <property type="component" value="Unassembled WGS sequence"/>
</dbReference>
<evidence type="ECO:0000313" key="3">
    <source>
        <dbReference type="EMBL" id="CDZ46126.1"/>
    </source>
</evidence>
<evidence type="ECO:0000256" key="1">
    <source>
        <dbReference type="SAM" id="MobiDB-lite"/>
    </source>
</evidence>
<dbReference type="AlphaFoldDB" id="A0A0T7G2I7"/>
<organism evidence="2 5">
    <name type="scientific">Neorhizobium galegae bv. officinalis</name>
    <dbReference type="NCBI Taxonomy" id="323656"/>
    <lineage>
        <taxon>Bacteria</taxon>
        <taxon>Pseudomonadati</taxon>
        <taxon>Pseudomonadota</taxon>
        <taxon>Alphaproteobacteria</taxon>
        <taxon>Hyphomicrobiales</taxon>
        <taxon>Rhizobiaceae</taxon>
        <taxon>Rhizobium/Agrobacterium group</taxon>
        <taxon>Neorhizobium</taxon>
    </lineage>
</organism>
<proteinExistence type="predicted"/>
<feature type="compositionally biased region" description="Low complexity" evidence="1">
    <location>
        <begin position="11"/>
        <end position="21"/>
    </location>
</feature>
<name>A0A0T7G2I7_NEOGA</name>
<sequence>MTETGTGQGGQAASSSSYAAAKGDRLAGNAAAVEPSGAADDLRQTLSEDVQTIKEVAQDQISRVSDKAKDAAADQKNFLAKQLAGVAAALEKVGGELQTGDQADIGRMTRGIGSSIRRFANDIQDRKMSEVAGIAEDFGRKQPFAFLGMAAIAGLAASRFLTASARRSDSPTERTSSFAASGETGGGNASNRTPSDGQRSEGNFNG</sequence>
<evidence type="ECO:0000313" key="2">
    <source>
        <dbReference type="EMBL" id="CDZ41469.1"/>
    </source>
</evidence>
<evidence type="ECO:0000313" key="5">
    <source>
        <dbReference type="Proteomes" id="UP000046176"/>
    </source>
</evidence>